<organism evidence="4 5">
    <name type="scientific">Manihot esculenta</name>
    <name type="common">Cassava</name>
    <name type="synonym">Jatropha manihot</name>
    <dbReference type="NCBI Taxonomy" id="3983"/>
    <lineage>
        <taxon>Eukaryota</taxon>
        <taxon>Viridiplantae</taxon>
        <taxon>Streptophyta</taxon>
        <taxon>Embryophyta</taxon>
        <taxon>Tracheophyta</taxon>
        <taxon>Spermatophyta</taxon>
        <taxon>Magnoliopsida</taxon>
        <taxon>eudicotyledons</taxon>
        <taxon>Gunneridae</taxon>
        <taxon>Pentapetalae</taxon>
        <taxon>rosids</taxon>
        <taxon>fabids</taxon>
        <taxon>Malpighiales</taxon>
        <taxon>Euphorbiaceae</taxon>
        <taxon>Crotonoideae</taxon>
        <taxon>Manihoteae</taxon>
        <taxon>Manihot</taxon>
    </lineage>
</organism>
<reference evidence="5" key="1">
    <citation type="journal article" date="2016" name="Nat. Biotechnol.">
        <title>Sequencing wild and cultivated cassava and related species reveals extensive interspecific hybridization and genetic diversity.</title>
        <authorList>
            <person name="Bredeson J.V."/>
            <person name="Lyons J.B."/>
            <person name="Prochnik S.E."/>
            <person name="Wu G.A."/>
            <person name="Ha C.M."/>
            <person name="Edsinger-Gonzales E."/>
            <person name="Grimwood J."/>
            <person name="Schmutz J."/>
            <person name="Rabbi I.Y."/>
            <person name="Egesi C."/>
            <person name="Nauluvula P."/>
            <person name="Lebot V."/>
            <person name="Ndunguru J."/>
            <person name="Mkamilo G."/>
            <person name="Bart R.S."/>
            <person name="Setter T.L."/>
            <person name="Gleadow R.M."/>
            <person name="Kulakow P."/>
            <person name="Ferguson M.E."/>
            <person name="Rounsley S."/>
            <person name="Rokhsar D.S."/>
        </authorList>
    </citation>
    <scope>NUCLEOTIDE SEQUENCE [LARGE SCALE GENOMIC DNA]</scope>
    <source>
        <strain evidence="5">cv. AM560-2</strain>
    </source>
</reference>
<dbReference type="PANTHER" id="PTHR47565">
    <property type="entry name" value="CYTOCHROME C OXIDASE 19-1"/>
    <property type="match status" value="1"/>
</dbReference>
<evidence type="ECO:0000259" key="3">
    <source>
        <dbReference type="Pfam" id="PF06747"/>
    </source>
</evidence>
<keyword evidence="1" id="KW-1015">Disulfide bond</keyword>
<dbReference type="AlphaFoldDB" id="A0A2C9UY26"/>
<evidence type="ECO:0000256" key="1">
    <source>
        <dbReference type="ARBA" id="ARBA00023157"/>
    </source>
</evidence>
<evidence type="ECO:0000313" key="4">
    <source>
        <dbReference type="EMBL" id="OAY36637.1"/>
    </source>
</evidence>
<dbReference type="EMBL" id="CM004397">
    <property type="protein sequence ID" value="OAY36637.1"/>
    <property type="molecule type" value="Genomic_DNA"/>
</dbReference>
<dbReference type="PANTHER" id="PTHR47565:SF2">
    <property type="entry name" value="CYTOCHROME C OXIDASE 19-1"/>
    <property type="match status" value="1"/>
</dbReference>
<comment type="caution">
    <text evidence="4">The sequence shown here is derived from an EMBL/GenBank/DDBJ whole genome shotgun (WGS) entry which is preliminary data.</text>
</comment>
<keyword evidence="5" id="KW-1185">Reference proteome</keyword>
<dbReference type="Proteomes" id="UP000091857">
    <property type="component" value="Chromosome 11"/>
</dbReference>
<dbReference type="GO" id="GO:0055070">
    <property type="term" value="P:copper ion homeostasis"/>
    <property type="evidence" value="ECO:0000318"/>
    <property type="project" value="GO_Central"/>
</dbReference>
<dbReference type="InterPro" id="IPR010625">
    <property type="entry name" value="CHCH"/>
</dbReference>
<proteinExistence type="predicted"/>
<dbReference type="Gramene" id="Manes.11G036000.1.v8.1">
    <property type="protein sequence ID" value="Manes.11G036000.1.v8.1.CDS"/>
    <property type="gene ID" value="Manes.11G036000.v8.1"/>
</dbReference>
<sequence length="88" mass="10513">MERIKIICVENNALKFKSPHFKIEKKDYLNCLRSSGHQSENCRHFSKRYLECRMEKNLMARQDVSELGFEKETDLETSGEKEKKQEDQ</sequence>
<gene>
    <name evidence="4" type="ORF">MANES_11G036000v8</name>
</gene>
<accession>A0A2C9UY26</accession>
<dbReference type="PROSITE" id="PS51808">
    <property type="entry name" value="CHCH"/>
    <property type="match status" value="1"/>
</dbReference>
<dbReference type="STRING" id="3983.A0A2C9UY26"/>
<protein>
    <recommendedName>
        <fullName evidence="3">CHCH domain-containing protein</fullName>
    </recommendedName>
</protein>
<dbReference type="GO" id="GO:0016531">
    <property type="term" value="F:copper chaperone activity"/>
    <property type="evidence" value="ECO:0000318"/>
    <property type="project" value="GO_Central"/>
</dbReference>
<feature type="domain" description="CHCH" evidence="3">
    <location>
        <begin position="23"/>
        <end position="55"/>
    </location>
</feature>
<name>A0A2C9UY26_MANES</name>
<feature type="region of interest" description="Disordered" evidence="2">
    <location>
        <begin position="63"/>
        <end position="88"/>
    </location>
</feature>
<dbReference type="GO" id="GO:0005743">
    <property type="term" value="C:mitochondrial inner membrane"/>
    <property type="evidence" value="ECO:0000318"/>
    <property type="project" value="GO_Central"/>
</dbReference>
<dbReference type="Pfam" id="PF06747">
    <property type="entry name" value="CHCH"/>
    <property type="match status" value="1"/>
</dbReference>
<evidence type="ECO:0000256" key="2">
    <source>
        <dbReference type="SAM" id="MobiDB-lite"/>
    </source>
</evidence>
<evidence type="ECO:0000313" key="5">
    <source>
        <dbReference type="Proteomes" id="UP000091857"/>
    </source>
</evidence>
<feature type="compositionally biased region" description="Basic and acidic residues" evidence="2">
    <location>
        <begin position="68"/>
        <end position="88"/>
    </location>
</feature>